<organism evidence="1 2">
    <name type="scientific">Novipirellula artificiosorum</name>
    <dbReference type="NCBI Taxonomy" id="2528016"/>
    <lineage>
        <taxon>Bacteria</taxon>
        <taxon>Pseudomonadati</taxon>
        <taxon>Planctomycetota</taxon>
        <taxon>Planctomycetia</taxon>
        <taxon>Pirellulales</taxon>
        <taxon>Pirellulaceae</taxon>
        <taxon>Novipirellula</taxon>
    </lineage>
</organism>
<sequence length="75" mass="8344">MGRLVLIWMAAIILHEKLAGRLVPAVCWGFFALRDDDRITPITDSLAKGFFSPTLALSRCGAILYGRCLSFLFLN</sequence>
<dbReference type="AlphaFoldDB" id="A0A5C6E033"/>
<comment type="caution">
    <text evidence="1">The sequence shown here is derived from an EMBL/GenBank/DDBJ whole genome shotgun (WGS) entry which is preliminary data.</text>
</comment>
<accession>A0A5C6E033</accession>
<evidence type="ECO:0000313" key="2">
    <source>
        <dbReference type="Proteomes" id="UP000319143"/>
    </source>
</evidence>
<dbReference type="Proteomes" id="UP000319143">
    <property type="component" value="Unassembled WGS sequence"/>
</dbReference>
<reference evidence="1 2" key="1">
    <citation type="submission" date="2019-02" db="EMBL/GenBank/DDBJ databases">
        <title>Deep-cultivation of Planctomycetes and their phenomic and genomic characterization uncovers novel biology.</title>
        <authorList>
            <person name="Wiegand S."/>
            <person name="Jogler M."/>
            <person name="Boedeker C."/>
            <person name="Pinto D."/>
            <person name="Vollmers J."/>
            <person name="Rivas-Marin E."/>
            <person name="Kohn T."/>
            <person name="Peeters S.H."/>
            <person name="Heuer A."/>
            <person name="Rast P."/>
            <person name="Oberbeckmann S."/>
            <person name="Bunk B."/>
            <person name="Jeske O."/>
            <person name="Meyerdierks A."/>
            <person name="Storesund J.E."/>
            <person name="Kallscheuer N."/>
            <person name="Luecker S."/>
            <person name="Lage O.M."/>
            <person name="Pohl T."/>
            <person name="Merkel B.J."/>
            <person name="Hornburger P."/>
            <person name="Mueller R.-W."/>
            <person name="Bruemmer F."/>
            <person name="Labrenz M."/>
            <person name="Spormann A.M."/>
            <person name="Op Den Camp H."/>
            <person name="Overmann J."/>
            <person name="Amann R."/>
            <person name="Jetten M.S.M."/>
            <person name="Mascher T."/>
            <person name="Medema M.H."/>
            <person name="Devos D.P."/>
            <person name="Kaster A.-K."/>
            <person name="Ovreas L."/>
            <person name="Rohde M."/>
            <person name="Galperin M.Y."/>
            <person name="Jogler C."/>
        </authorList>
    </citation>
    <scope>NUCLEOTIDE SEQUENCE [LARGE SCALE GENOMIC DNA]</scope>
    <source>
        <strain evidence="1 2">Poly41</strain>
    </source>
</reference>
<keyword evidence="2" id="KW-1185">Reference proteome</keyword>
<name>A0A5C6E033_9BACT</name>
<proteinExistence type="predicted"/>
<gene>
    <name evidence="1" type="ORF">Poly41_03710</name>
</gene>
<evidence type="ECO:0000313" key="1">
    <source>
        <dbReference type="EMBL" id="TWU42075.1"/>
    </source>
</evidence>
<dbReference type="EMBL" id="SJPV01000001">
    <property type="protein sequence ID" value="TWU42075.1"/>
    <property type="molecule type" value="Genomic_DNA"/>
</dbReference>
<protein>
    <submittedName>
        <fullName evidence="1">Uncharacterized protein</fullName>
    </submittedName>
</protein>